<dbReference type="PANTHER" id="PTHR33642:SF4">
    <property type="entry name" value="COX1_OXI3 INTRON 1 PROTEIN-RELATED"/>
    <property type="match status" value="1"/>
</dbReference>
<dbReference type="InterPro" id="IPR049030">
    <property type="entry name" value="AI2M-like_HNH"/>
</dbReference>
<gene>
    <name evidence="2" type="primary">orf755</name>
    <name evidence="2" type="ORF">YC001_002</name>
</gene>
<dbReference type="InterPro" id="IPR000477">
    <property type="entry name" value="RT_dom"/>
</dbReference>
<dbReference type="InterPro" id="IPR043502">
    <property type="entry name" value="DNA/RNA_pol_sf"/>
</dbReference>
<dbReference type="Pfam" id="PF01348">
    <property type="entry name" value="Intron_maturas2"/>
    <property type="match status" value="1"/>
</dbReference>
<evidence type="ECO:0000313" key="2">
    <source>
        <dbReference type="EMBL" id="ALF99702.1"/>
    </source>
</evidence>
<dbReference type="PANTHER" id="PTHR33642">
    <property type="entry name" value="COX1/OXI3 INTRON 1 PROTEIN-RELATED"/>
    <property type="match status" value="1"/>
</dbReference>
<dbReference type="CDD" id="cd01651">
    <property type="entry name" value="RT_G2_intron"/>
    <property type="match status" value="1"/>
</dbReference>
<organism evidence="2">
    <name type="scientific">Sphaeropleales sp. YC001</name>
    <dbReference type="NCBI Taxonomy" id="1715688"/>
    <lineage>
        <taxon>Eukaryota</taxon>
        <taxon>Viridiplantae</taxon>
        <taxon>Chlorophyta</taxon>
        <taxon>core chlorophytes</taxon>
        <taxon>Chlorophyceae</taxon>
        <taxon>CS clade</taxon>
        <taxon>Sphaeropleales</taxon>
    </lineage>
</organism>
<dbReference type="GO" id="GO:0090615">
    <property type="term" value="P:mitochondrial mRNA processing"/>
    <property type="evidence" value="ECO:0007669"/>
    <property type="project" value="TreeGrafter"/>
</dbReference>
<proteinExistence type="predicted"/>
<dbReference type="Pfam" id="PF00078">
    <property type="entry name" value="RVT_1"/>
    <property type="match status" value="1"/>
</dbReference>
<dbReference type="SUPFAM" id="SSF56672">
    <property type="entry name" value="DNA/RNA polymerases"/>
    <property type="match status" value="1"/>
</dbReference>
<dbReference type="Pfam" id="PF21368">
    <property type="entry name" value="AI2M-like_HNH"/>
    <property type="match status" value="1"/>
</dbReference>
<keyword evidence="2" id="KW-0496">Mitochondrion</keyword>
<dbReference type="PROSITE" id="PS50878">
    <property type="entry name" value="RT_POL"/>
    <property type="match status" value="1"/>
</dbReference>
<reference evidence="2" key="1">
    <citation type="submission" date="2015-07" db="EMBL/GenBank/DDBJ databases">
        <title>Morphology and the mitochondrial genome of the green algal strain YC001 (Sphaeropleales, Chlorophyta).</title>
        <authorList>
            <person name="Lee H.-G."/>
            <person name="Song H.J."/>
            <person name="Kim D.-S."/>
            <person name="Cho C.H."/>
            <person name="La H.-J."/>
            <person name="Oh H.-M."/>
            <person name="Yoon H.S."/>
        </authorList>
    </citation>
    <scope>NUCLEOTIDE SEQUENCE</scope>
    <source>
        <strain evidence="2">YC001</strain>
    </source>
</reference>
<dbReference type="AlphaFoldDB" id="A0A0N9H919"/>
<feature type="domain" description="Reverse transcriptase" evidence="1">
    <location>
        <begin position="218"/>
        <end position="500"/>
    </location>
</feature>
<sequence>MKPSKAPLGCSSGNGIALSLEESPMNPGGWDEKLRRARNRLAKMINLFYTNPGIRSLVSQYPPLGKCNPFTRNDVGLGMNTGLGYAQKVQYLVQEPSLFNRNCLGTLGLPKGRKPYGYRTDIVVVRSKYSTRRNHEGKLANQGPGKPIITNMGDTLVQLRLRNAQNPTLVNEKLIHIIADVNLLILAYELIKSNPGNITPGPTKETLDSTTFRKLEKMSAALKRGKYKFSPRRRVWIPKPGKKEKRPLSMASPMEKIVQKAIALVLEAIYEPTFLPCSHGFRPSKGTHTAMKMIDLEFKKCSWVIEADITKCFDSISHETLLAILQKRIRCQKTISLIKSALQSDLGRFVKSLKEGTPQGSILSPLLCNVYLHELDLYVASLIQEFNKGQTQQKNKAYWQLQKRLKRVPLDNKKEYDALRSLLRQTHSVNFMDPNYIRVKYVRYADDFIVGICGPVTLAKHIQSLIENFLKTQLQLEMNLSKTKITHLTHKAAKFLGTLIMNCRLLPKKMMRKKNGVWRRVTRPVSFHAPMKDLLNKRVQSGTIKWNKDGTFCGGTALKRLVNWEHSQILSYYQQKINGILNYYSFVDNKRKLGWIIHRLKHSCALTLTLKYKLQRCVKAYKKFGGNLKDPRTGKRLVLPKTFGRTHKFMINPPLRLHVLQKKWRAKYTKSNLHKSCVICGRVPVEMHHVRKIRDLKNKKLDLITMEMAAINRKQVPVCKPHHIAIHKNELTAEERELFKSGLRDLISNKKAVTE</sequence>
<dbReference type="GO" id="GO:0005739">
    <property type="term" value="C:mitochondrion"/>
    <property type="evidence" value="ECO:0007669"/>
    <property type="project" value="TreeGrafter"/>
</dbReference>
<dbReference type="InterPro" id="IPR024937">
    <property type="entry name" value="Domain_X"/>
</dbReference>
<name>A0A0N9H919_9CHLO</name>
<dbReference type="InterPro" id="IPR003615">
    <property type="entry name" value="HNH_nuc"/>
</dbReference>
<protein>
    <submittedName>
        <fullName evidence="2">Orf755</fullName>
    </submittedName>
</protein>
<evidence type="ECO:0000259" key="1">
    <source>
        <dbReference type="PROSITE" id="PS50878"/>
    </source>
</evidence>
<dbReference type="GO" id="GO:0006315">
    <property type="term" value="P:homing of group II introns"/>
    <property type="evidence" value="ECO:0007669"/>
    <property type="project" value="TreeGrafter"/>
</dbReference>
<accession>A0A0N9H919</accession>
<geneLocation type="mitochondrion" evidence="2"/>
<dbReference type="GO" id="GO:0003964">
    <property type="term" value="F:RNA-directed DNA polymerase activity"/>
    <property type="evidence" value="ECO:0007669"/>
    <property type="project" value="TreeGrafter"/>
</dbReference>
<dbReference type="EMBL" id="KT259054">
    <property type="protein sequence ID" value="ALF99702.1"/>
    <property type="molecule type" value="Genomic_DNA"/>
</dbReference>
<dbReference type="SMART" id="SM00507">
    <property type="entry name" value="HNHc"/>
    <property type="match status" value="1"/>
</dbReference>